<dbReference type="Pfam" id="PF00173">
    <property type="entry name" value="Cyt-b5"/>
    <property type="match status" value="1"/>
</dbReference>
<dbReference type="InterPro" id="IPR001199">
    <property type="entry name" value="Cyt_B5-like_heme/steroid-bd"/>
</dbReference>
<dbReference type="SMART" id="SM01117">
    <property type="entry name" value="Cyt-b5"/>
    <property type="match status" value="1"/>
</dbReference>
<accession>A0A172W5V4</accession>
<comment type="similarity">
    <text evidence="6">Belongs to the cytochrome b5 family.</text>
</comment>
<evidence type="ECO:0000313" key="8">
    <source>
        <dbReference type="EMBL" id="ANF04699.1"/>
    </source>
</evidence>
<dbReference type="EMBL" id="KX013495">
    <property type="protein sequence ID" value="ANF04699.1"/>
    <property type="molecule type" value="mRNA"/>
</dbReference>
<evidence type="ECO:0000256" key="2">
    <source>
        <dbReference type="ARBA" id="ARBA00022723"/>
    </source>
</evidence>
<dbReference type="AlphaFoldDB" id="A0A172W5V4"/>
<name>A0A172W5V4_9CHLO</name>
<organism evidence="8">
    <name type="scientific">Chlamydomonas sp. ICE-L</name>
    <dbReference type="NCBI Taxonomy" id="309537"/>
    <lineage>
        <taxon>Eukaryota</taxon>
        <taxon>Viridiplantae</taxon>
        <taxon>Chlorophyta</taxon>
        <taxon>core chlorophytes</taxon>
        <taxon>Chlorophyceae</taxon>
        <taxon>CS clade</taxon>
        <taxon>Chlamydomonadales</taxon>
        <taxon>Chlamydomonadaceae</taxon>
        <taxon>Chlamydomonas</taxon>
    </lineage>
</organism>
<keyword evidence="3" id="KW-0547">Nucleotide-binding</keyword>
<keyword evidence="2" id="KW-0479">Metal-binding</keyword>
<evidence type="ECO:0000256" key="5">
    <source>
        <dbReference type="ARBA" id="ARBA00023004"/>
    </source>
</evidence>
<dbReference type="InterPro" id="IPR029067">
    <property type="entry name" value="CDC48_domain_2-like_sf"/>
</dbReference>
<dbReference type="EC" id="1.14.19.3" evidence="8"/>
<dbReference type="SUPFAM" id="SSF55856">
    <property type="entry name" value="Cytochrome b5-like heme/steroid binding domain"/>
    <property type="match status" value="1"/>
</dbReference>
<feature type="domain" description="Cytochrome b5 heme-binding" evidence="7">
    <location>
        <begin position="398"/>
        <end position="475"/>
    </location>
</feature>
<dbReference type="PANTHER" id="PTHR19359:SF95">
    <property type="entry name" value="CYTOCHROME B5 TYPE B"/>
    <property type="match status" value="1"/>
</dbReference>
<evidence type="ECO:0000256" key="3">
    <source>
        <dbReference type="ARBA" id="ARBA00022741"/>
    </source>
</evidence>
<dbReference type="InterPro" id="IPR050668">
    <property type="entry name" value="Cytochrome_b5"/>
</dbReference>
<proteinExistence type="evidence at transcript level"/>
<dbReference type="Gene3D" id="3.10.120.10">
    <property type="entry name" value="Cytochrome b5-like heme/steroid binding domain"/>
    <property type="match status" value="1"/>
</dbReference>
<evidence type="ECO:0000256" key="6">
    <source>
        <dbReference type="ARBA" id="ARBA00038168"/>
    </source>
</evidence>
<dbReference type="GO" id="GO:0020037">
    <property type="term" value="F:heme binding"/>
    <property type="evidence" value="ECO:0007669"/>
    <property type="project" value="TreeGrafter"/>
</dbReference>
<keyword evidence="4" id="KW-0067">ATP-binding</keyword>
<keyword evidence="1" id="KW-0349">Heme</keyword>
<dbReference type="SUPFAM" id="SSF54585">
    <property type="entry name" value="Cdc48 domain 2-like"/>
    <property type="match status" value="1"/>
</dbReference>
<keyword evidence="8" id="KW-0560">Oxidoreductase</keyword>
<dbReference type="GO" id="GO:0016020">
    <property type="term" value="C:membrane"/>
    <property type="evidence" value="ECO:0007669"/>
    <property type="project" value="TreeGrafter"/>
</dbReference>
<evidence type="ECO:0000259" key="7">
    <source>
        <dbReference type="PROSITE" id="PS50255"/>
    </source>
</evidence>
<dbReference type="GO" id="GO:0046872">
    <property type="term" value="F:metal ion binding"/>
    <property type="evidence" value="ECO:0007669"/>
    <property type="project" value="UniProtKB-KW"/>
</dbReference>
<dbReference type="PANTHER" id="PTHR19359">
    <property type="entry name" value="CYTOCHROME B5"/>
    <property type="match status" value="1"/>
</dbReference>
<dbReference type="GO" id="GO:0005524">
    <property type="term" value="F:ATP binding"/>
    <property type="evidence" value="ECO:0007669"/>
    <property type="project" value="UniProtKB-KW"/>
</dbReference>
<evidence type="ECO:0000256" key="4">
    <source>
        <dbReference type="ARBA" id="ARBA00022840"/>
    </source>
</evidence>
<sequence length="520" mass="56347">MPLAAAHGPISLKGGASNIREVELPVLALRVVARSDAATGLPALLHPSDVERLLQGYGLPTDTGLMLELAVGSDCVLSARASADAPEGCIVLDRVQQHNLHVLPGSDPVKFRLFVPPAEGFELTDLDGEVRLMGDASASGQTSIKVDALELTKAFCKLTFRQVLAVNQVVVVPFHGVEFIIRVGCTNVLAEAEREEAIGYHCFRGVLSPNTSVYLTQAAPTTQFQAAALAQQLSHKCVLSEQELPYQSGSACIANGTANIMGSVAAPALAVICPPRVELCLVNVVSRAVRPPAPDSVTIFTNDGECFPVKKRMLRSCIALTKAVRDDGLQCPSCQVDVDTLTFDRVLLFLEATIMGKAPPQWSLHHVDDLARAADVLGLRPLKEYSEVRLGRLSAANLRIFRFQDVVEANAAESVWLILDGMVLDVTTWLQEHPGGASIIPRQSLNMDCSRFFELYHASRESFLYLKDFYIGELHPDEKGAVPTGTEMPSVEFLDQLRDFTSFRLPCGQSVVKNHLGSAR</sequence>
<keyword evidence="5" id="KW-0408">Iron</keyword>
<reference evidence="8" key="1">
    <citation type="submission" date="2016-03" db="EMBL/GenBank/DDBJ databases">
        <authorList>
            <person name="Ploux O."/>
        </authorList>
    </citation>
    <scope>NUCLEOTIDE SEQUENCE</scope>
</reference>
<dbReference type="GO" id="GO:0016213">
    <property type="term" value="F:acyl-CoA 6-desaturase activity"/>
    <property type="evidence" value="ECO:0007669"/>
    <property type="project" value="UniProtKB-EC"/>
</dbReference>
<dbReference type="PROSITE" id="PS50255">
    <property type="entry name" value="CYTOCHROME_B5_2"/>
    <property type="match status" value="1"/>
</dbReference>
<evidence type="ECO:0000256" key="1">
    <source>
        <dbReference type="ARBA" id="ARBA00022617"/>
    </source>
</evidence>
<dbReference type="InterPro" id="IPR036400">
    <property type="entry name" value="Cyt_B5-like_heme/steroid_sf"/>
</dbReference>
<protein>
    <submittedName>
        <fullName evidence="8">Putative delta-6 fatty acid desaturase</fullName>
        <ecNumber evidence="8">1.14.19.3</ecNumber>
    </submittedName>
</protein>